<dbReference type="Proteomes" id="UP000214606">
    <property type="component" value="Chromosome"/>
</dbReference>
<protein>
    <recommendedName>
        <fullName evidence="5">DUF2521 domain-containing protein</fullName>
    </recommendedName>
</protein>
<dbReference type="GeneID" id="301124500"/>
<dbReference type="Proteomes" id="UP000076476">
    <property type="component" value="Unassembled WGS sequence"/>
</dbReference>
<proteinExistence type="predicted"/>
<dbReference type="STRING" id="33936.AZI98_04955"/>
<evidence type="ECO:0000313" key="4">
    <source>
        <dbReference type="Proteomes" id="UP000214606"/>
    </source>
</evidence>
<dbReference type="EMBL" id="CP017703">
    <property type="protein sequence ID" value="ASS89847.1"/>
    <property type="molecule type" value="Genomic_DNA"/>
</dbReference>
<accession>A0A165YCI1</accession>
<accession>A0A164ANQ9</accession>
<evidence type="ECO:0000313" key="3">
    <source>
        <dbReference type="Proteomes" id="UP000076476"/>
    </source>
</evidence>
<dbReference type="EMBL" id="LWBR01000013">
    <property type="protein sequence ID" value="KZN96935.1"/>
    <property type="molecule type" value="Genomic_DNA"/>
</dbReference>
<dbReference type="InterPro" id="IPR019667">
    <property type="entry name" value="Uncharacterised_YbaK"/>
</dbReference>
<reference evidence="1 4" key="2">
    <citation type="submission" date="2016-10" db="EMBL/GenBank/DDBJ databases">
        <title>The whole genome sequencing and assembly of Aeribacillus pallidus KCTC3564 strain.</title>
        <authorList>
            <person name="Lee Y.-J."/>
            <person name="Park M.-K."/>
            <person name="Yi H."/>
            <person name="Bahn Y.-S."/>
            <person name="Kim J.F."/>
            <person name="Lee D.-W."/>
        </authorList>
    </citation>
    <scope>NUCLEOTIDE SEQUENCE [LARGE SCALE GENOMIC DNA]</scope>
    <source>
        <strain evidence="1 4">KCTC3564</strain>
    </source>
</reference>
<dbReference type="KEGG" id="apak:AP3564_05905"/>
<dbReference type="RefSeq" id="WP_063387192.1">
    <property type="nucleotide sequence ID" value="NZ_CP017703.1"/>
</dbReference>
<dbReference type="AlphaFoldDB" id="A0A165YCI1"/>
<keyword evidence="3" id="KW-1185">Reference proteome</keyword>
<evidence type="ECO:0008006" key="5">
    <source>
        <dbReference type="Google" id="ProtNLM"/>
    </source>
</evidence>
<dbReference type="Pfam" id="PF10730">
    <property type="entry name" value="DUF2521"/>
    <property type="match status" value="1"/>
</dbReference>
<gene>
    <name evidence="1" type="ORF">AP3564_05905</name>
    <name evidence="2" type="ORF">AZI98_04955</name>
</gene>
<sequence length="145" mass="17626">MNVITDFNERRQEKKLLTERKMLKDLPIRKLKNMIDEWFNPFFQKRFHKTAMEEECVHSAIESFLLGAAYSRFGYYGESMEQANTRCIQEEQELINNLFDNILYLARESNDDFVMESIYLTCQHFIHYWWEEGFLAGKKRYKLKL</sequence>
<evidence type="ECO:0000313" key="2">
    <source>
        <dbReference type="EMBL" id="KZN96935.1"/>
    </source>
</evidence>
<dbReference type="OrthoDB" id="2915109at2"/>
<evidence type="ECO:0000313" key="1">
    <source>
        <dbReference type="EMBL" id="ASS89847.1"/>
    </source>
</evidence>
<name>A0A165YCI1_9BACI</name>
<organism evidence="2 3">
    <name type="scientific">Aeribacillus pallidus</name>
    <dbReference type="NCBI Taxonomy" id="33936"/>
    <lineage>
        <taxon>Bacteria</taxon>
        <taxon>Bacillati</taxon>
        <taxon>Bacillota</taxon>
        <taxon>Bacilli</taxon>
        <taxon>Bacillales</taxon>
        <taxon>Bacillaceae</taxon>
        <taxon>Aeribacillus</taxon>
    </lineage>
</organism>
<reference evidence="2 3" key="1">
    <citation type="submission" date="2016-04" db="EMBL/GenBank/DDBJ databases">
        <title>Draft genome sequence of Aeribacillus pallidus 8m3 from petroleum reservoir.</title>
        <authorList>
            <person name="Poltaraus A.B."/>
            <person name="Nazina T.N."/>
            <person name="Tourova T.P."/>
            <person name="Malakho S.M."/>
            <person name="Korshunova A.V."/>
            <person name="Sokolova D.S."/>
        </authorList>
    </citation>
    <scope>NUCLEOTIDE SEQUENCE [LARGE SCALE GENOMIC DNA]</scope>
    <source>
        <strain evidence="2 3">8m3</strain>
    </source>
</reference>